<keyword evidence="1" id="KW-0812">Transmembrane</keyword>
<gene>
    <name evidence="2" type="ORF">TVY486_1004790</name>
</gene>
<reference evidence="2" key="1">
    <citation type="journal article" date="2012" name="Proc. Natl. Acad. Sci. U.S.A.">
        <title>Antigenic diversity is generated by distinct evolutionary mechanisms in African trypanosome species.</title>
        <authorList>
            <person name="Jackson A.P."/>
            <person name="Berry A."/>
            <person name="Aslett M."/>
            <person name="Allison H.C."/>
            <person name="Burton P."/>
            <person name="Vavrova-Anderson J."/>
            <person name="Brown R."/>
            <person name="Browne H."/>
            <person name="Corton N."/>
            <person name="Hauser H."/>
            <person name="Gamble J."/>
            <person name="Gilderthorp R."/>
            <person name="Marcello L."/>
            <person name="McQuillan J."/>
            <person name="Otto T.D."/>
            <person name="Quail M.A."/>
            <person name="Sanders M.J."/>
            <person name="van Tonder A."/>
            <person name="Ginger M.L."/>
            <person name="Field M.C."/>
            <person name="Barry J.D."/>
            <person name="Hertz-Fowler C."/>
            <person name="Berriman M."/>
        </authorList>
    </citation>
    <scope>NUCLEOTIDE SEQUENCE</scope>
    <source>
        <strain evidence="2">Y486</strain>
    </source>
</reference>
<dbReference type="VEuPathDB" id="TriTrypDB:TvY486_1004790"/>
<sequence length="152" mass="17579">MLCIQARVHCYRSAAAYLSALVFVCPPARQSLAPPPQGFFFYCFLLCFLFPQVYLPALSHYYLERALGFPHVRQPIKEAVQIREMAIVKSYRWAAFLLSVLLSPHRSCFFPLLIIIFVKGVLFVFIFLLVPSARTQPLQHQTQFLFPFNSLF</sequence>
<feature type="transmembrane region" description="Helical" evidence="1">
    <location>
        <begin position="109"/>
        <end position="130"/>
    </location>
</feature>
<proteinExistence type="predicted"/>
<protein>
    <submittedName>
        <fullName evidence="2">Uncharacterized protein</fullName>
    </submittedName>
</protein>
<dbReference type="EMBL" id="HE573026">
    <property type="protein sequence ID" value="CCC51428.1"/>
    <property type="molecule type" value="Genomic_DNA"/>
</dbReference>
<evidence type="ECO:0000313" key="2">
    <source>
        <dbReference type="EMBL" id="CCC51428.1"/>
    </source>
</evidence>
<dbReference type="AlphaFoldDB" id="G0U6C4"/>
<keyword evidence="1" id="KW-1133">Transmembrane helix</keyword>
<accession>G0U6C4</accession>
<evidence type="ECO:0000256" key="1">
    <source>
        <dbReference type="SAM" id="Phobius"/>
    </source>
</evidence>
<feature type="transmembrane region" description="Helical" evidence="1">
    <location>
        <begin position="39"/>
        <end position="63"/>
    </location>
</feature>
<organism evidence="2">
    <name type="scientific">Trypanosoma vivax (strain Y486)</name>
    <dbReference type="NCBI Taxonomy" id="1055687"/>
    <lineage>
        <taxon>Eukaryota</taxon>
        <taxon>Discoba</taxon>
        <taxon>Euglenozoa</taxon>
        <taxon>Kinetoplastea</taxon>
        <taxon>Metakinetoplastina</taxon>
        <taxon>Trypanosomatida</taxon>
        <taxon>Trypanosomatidae</taxon>
        <taxon>Trypanosoma</taxon>
        <taxon>Duttonella</taxon>
    </lineage>
</organism>
<keyword evidence="1" id="KW-0472">Membrane</keyword>
<name>G0U6C4_TRYVY</name>